<dbReference type="EC" id="3.5.1.28" evidence="2"/>
<feature type="transmembrane region" description="Helical" evidence="4">
    <location>
        <begin position="6"/>
        <end position="28"/>
    </location>
</feature>
<sequence length="261" mass="27173">MPETGRWTLSPIVLIAGVAILVVTGLLLNRHDSRAAPLVLWDEGGIAPPALAGQAAATPAAKPPTLAPPIRARVGLQVGHWESDELPVELAILRTERGANAGGFAEVDINYAIAGRVAALLTARGITVDLLPATVPPGYTADAFIAIHSDYNNSPAMGGFKLARFRDSAIPARDDALIAAITTEYGAATGQGRDGYITRAMTGYYAFNGADFRHAIASQTPGVIIELGFLTNPADRALLTERQETVAAGLAGGIIRFLTGA</sequence>
<evidence type="ECO:0000313" key="6">
    <source>
        <dbReference type="EMBL" id="CAA9589163.1"/>
    </source>
</evidence>
<dbReference type="GO" id="GO:0009253">
    <property type="term" value="P:peptidoglycan catabolic process"/>
    <property type="evidence" value="ECO:0007669"/>
    <property type="project" value="InterPro"/>
</dbReference>
<organism evidence="6">
    <name type="scientific">uncultured Thermomicrobiales bacterium</name>
    <dbReference type="NCBI Taxonomy" id="1645740"/>
    <lineage>
        <taxon>Bacteria</taxon>
        <taxon>Pseudomonadati</taxon>
        <taxon>Thermomicrobiota</taxon>
        <taxon>Thermomicrobia</taxon>
        <taxon>Thermomicrobiales</taxon>
        <taxon>environmental samples</taxon>
    </lineage>
</organism>
<protein>
    <recommendedName>
        <fullName evidence="2">N-acetylmuramoyl-L-alanine amidase</fullName>
        <ecNumber evidence="2">3.5.1.28</ecNumber>
    </recommendedName>
</protein>
<dbReference type="InterPro" id="IPR050695">
    <property type="entry name" value="N-acetylmuramoyl_amidase_3"/>
</dbReference>
<keyword evidence="4" id="KW-1133">Transmembrane helix</keyword>
<dbReference type="SUPFAM" id="SSF53187">
    <property type="entry name" value="Zn-dependent exopeptidases"/>
    <property type="match status" value="1"/>
</dbReference>
<dbReference type="SMART" id="SM00646">
    <property type="entry name" value="Ami_3"/>
    <property type="match status" value="1"/>
</dbReference>
<dbReference type="PANTHER" id="PTHR30404:SF0">
    <property type="entry name" value="N-ACETYLMURAMOYL-L-ALANINE AMIDASE AMIC"/>
    <property type="match status" value="1"/>
</dbReference>
<feature type="domain" description="MurNAc-LAA" evidence="5">
    <location>
        <begin position="133"/>
        <end position="255"/>
    </location>
</feature>
<keyword evidence="3" id="KW-0378">Hydrolase</keyword>
<comment type="catalytic activity">
    <reaction evidence="1">
        <text>Hydrolyzes the link between N-acetylmuramoyl residues and L-amino acid residues in certain cell-wall glycopeptides.</text>
        <dbReference type="EC" id="3.5.1.28"/>
    </reaction>
</comment>
<dbReference type="PANTHER" id="PTHR30404">
    <property type="entry name" value="N-ACETYLMURAMOYL-L-ALANINE AMIDASE"/>
    <property type="match status" value="1"/>
</dbReference>
<proteinExistence type="predicted"/>
<evidence type="ECO:0000259" key="5">
    <source>
        <dbReference type="SMART" id="SM00646"/>
    </source>
</evidence>
<evidence type="ECO:0000256" key="1">
    <source>
        <dbReference type="ARBA" id="ARBA00001561"/>
    </source>
</evidence>
<dbReference type="InterPro" id="IPR002508">
    <property type="entry name" value="MurNAc-LAA_cat"/>
</dbReference>
<evidence type="ECO:0000256" key="3">
    <source>
        <dbReference type="ARBA" id="ARBA00022801"/>
    </source>
</evidence>
<evidence type="ECO:0000256" key="4">
    <source>
        <dbReference type="SAM" id="Phobius"/>
    </source>
</evidence>
<dbReference type="GO" id="GO:0030288">
    <property type="term" value="C:outer membrane-bounded periplasmic space"/>
    <property type="evidence" value="ECO:0007669"/>
    <property type="project" value="TreeGrafter"/>
</dbReference>
<dbReference type="AlphaFoldDB" id="A0A6J4VXY5"/>
<dbReference type="CDD" id="cd02696">
    <property type="entry name" value="MurNAc-LAA"/>
    <property type="match status" value="1"/>
</dbReference>
<dbReference type="EMBL" id="CADCWN010000366">
    <property type="protein sequence ID" value="CAA9589163.1"/>
    <property type="molecule type" value="Genomic_DNA"/>
</dbReference>
<evidence type="ECO:0000256" key="2">
    <source>
        <dbReference type="ARBA" id="ARBA00011901"/>
    </source>
</evidence>
<reference evidence="6" key="1">
    <citation type="submission" date="2020-02" db="EMBL/GenBank/DDBJ databases">
        <authorList>
            <person name="Meier V. D."/>
        </authorList>
    </citation>
    <scope>NUCLEOTIDE SEQUENCE</scope>
    <source>
        <strain evidence="6">AVDCRST_MAG18</strain>
    </source>
</reference>
<dbReference type="Gene3D" id="3.40.630.40">
    <property type="entry name" value="Zn-dependent exopeptidases"/>
    <property type="match status" value="1"/>
</dbReference>
<accession>A0A6J4VXY5</accession>
<dbReference type="Pfam" id="PF01520">
    <property type="entry name" value="Amidase_3"/>
    <property type="match status" value="1"/>
</dbReference>
<gene>
    <name evidence="6" type="ORF">AVDCRST_MAG18-4564</name>
</gene>
<dbReference type="GO" id="GO:0008745">
    <property type="term" value="F:N-acetylmuramoyl-L-alanine amidase activity"/>
    <property type="evidence" value="ECO:0007669"/>
    <property type="project" value="UniProtKB-EC"/>
</dbReference>
<keyword evidence="4" id="KW-0472">Membrane</keyword>
<keyword evidence="4" id="KW-0812">Transmembrane</keyword>
<name>A0A6J4VXY5_9BACT</name>